<protein>
    <submittedName>
        <fullName evidence="4">Sugar ABC transporter substrate-binding protein</fullName>
    </submittedName>
</protein>
<dbReference type="GO" id="GO:0030246">
    <property type="term" value="F:carbohydrate binding"/>
    <property type="evidence" value="ECO:0007669"/>
    <property type="project" value="TreeGrafter"/>
</dbReference>
<evidence type="ECO:0000313" key="5">
    <source>
        <dbReference type="Proteomes" id="UP000292003"/>
    </source>
</evidence>
<evidence type="ECO:0000259" key="3">
    <source>
        <dbReference type="Pfam" id="PF13407"/>
    </source>
</evidence>
<organism evidence="4 5">
    <name type="scientific">Amycolatopsis suaedae</name>
    <dbReference type="NCBI Taxonomy" id="2510978"/>
    <lineage>
        <taxon>Bacteria</taxon>
        <taxon>Bacillati</taxon>
        <taxon>Actinomycetota</taxon>
        <taxon>Actinomycetes</taxon>
        <taxon>Pseudonocardiales</taxon>
        <taxon>Pseudonocardiaceae</taxon>
        <taxon>Amycolatopsis</taxon>
    </lineage>
</organism>
<dbReference type="EMBL" id="SFCC01000017">
    <property type="protein sequence ID" value="RZQ60464.1"/>
    <property type="molecule type" value="Genomic_DNA"/>
</dbReference>
<comment type="caution">
    <text evidence="4">The sequence shown here is derived from an EMBL/GenBank/DDBJ whole genome shotgun (WGS) entry which is preliminary data.</text>
</comment>
<dbReference type="PANTHER" id="PTHR30036">
    <property type="entry name" value="D-XYLOSE-BINDING PERIPLASMIC PROTEIN"/>
    <property type="match status" value="1"/>
</dbReference>
<gene>
    <name evidence="4" type="ORF">EWH70_29670</name>
</gene>
<dbReference type="SUPFAM" id="SSF53822">
    <property type="entry name" value="Periplasmic binding protein-like I"/>
    <property type="match status" value="1"/>
</dbReference>
<dbReference type="PROSITE" id="PS51257">
    <property type="entry name" value="PROKAR_LIPOPROTEIN"/>
    <property type="match status" value="1"/>
</dbReference>
<name>A0A4Q7J3B0_9PSEU</name>
<dbReference type="AlphaFoldDB" id="A0A4Q7J3B0"/>
<feature type="signal peptide" evidence="2">
    <location>
        <begin position="1"/>
        <end position="20"/>
    </location>
</feature>
<keyword evidence="5" id="KW-1185">Reference proteome</keyword>
<dbReference type="GO" id="GO:0030288">
    <property type="term" value="C:outer membrane-bounded periplasmic space"/>
    <property type="evidence" value="ECO:0007669"/>
    <property type="project" value="TreeGrafter"/>
</dbReference>
<accession>A0A4Q7J3B0</accession>
<comment type="subcellular location">
    <subcellularLocation>
        <location evidence="1">Cell envelope</location>
    </subcellularLocation>
</comment>
<dbReference type="RefSeq" id="WP_130478852.1">
    <property type="nucleotide sequence ID" value="NZ_SFCC01000017.1"/>
</dbReference>
<dbReference type="InterPro" id="IPR028082">
    <property type="entry name" value="Peripla_BP_I"/>
</dbReference>
<evidence type="ECO:0000256" key="2">
    <source>
        <dbReference type="SAM" id="SignalP"/>
    </source>
</evidence>
<dbReference type="Gene3D" id="3.40.50.2300">
    <property type="match status" value="2"/>
</dbReference>
<dbReference type="Pfam" id="PF13407">
    <property type="entry name" value="Peripla_BP_4"/>
    <property type="match status" value="1"/>
</dbReference>
<keyword evidence="2" id="KW-0732">Signal</keyword>
<dbReference type="Proteomes" id="UP000292003">
    <property type="component" value="Unassembled WGS sequence"/>
</dbReference>
<sequence>MRLLSCRLPSLLLAAVLAVAGCDAGGEPAPGNDSPRVRIAFVPKVAEIPYFKAMDVGGRQAAETLGAEWIYRGPSTVDPPAQVQVVRSLIQERVDVIVVAPNDPAAIDTVLAEASGQGIKVLTTDTDAPNSVRELFVNQASPEGVGHTLTDALMNKTGGTGKYAIVSCGPTAANLNAWIAVQRAYTARTYPNAQIVDVSYVGEDQRAATAKAKELMAAHPDLTGLVGECTTSAPGVAQAVRDTGNIGKVFTVGVGTPQTMKPYLRDGSAAAAVLWDVENLGYLTAWAANEVAEGRPLEPMNRVSAELPAVRYTAINRTLLLGEPLLITNDNVDQFPY</sequence>
<dbReference type="InterPro" id="IPR050555">
    <property type="entry name" value="Bact_Solute-Bind_Prot2"/>
</dbReference>
<proteinExistence type="predicted"/>
<evidence type="ECO:0000256" key="1">
    <source>
        <dbReference type="ARBA" id="ARBA00004196"/>
    </source>
</evidence>
<evidence type="ECO:0000313" key="4">
    <source>
        <dbReference type="EMBL" id="RZQ60464.1"/>
    </source>
</evidence>
<reference evidence="4 5" key="1">
    <citation type="submission" date="2019-02" db="EMBL/GenBank/DDBJ databases">
        <title>Draft genome sequence of Amycolatopsis sp. 8-3EHSu isolated from roots of Suaeda maritima.</title>
        <authorList>
            <person name="Duangmal K."/>
            <person name="Chantavorakit T."/>
        </authorList>
    </citation>
    <scope>NUCLEOTIDE SEQUENCE [LARGE SCALE GENOMIC DNA]</scope>
    <source>
        <strain evidence="4 5">8-3EHSu</strain>
    </source>
</reference>
<dbReference type="PANTHER" id="PTHR30036:SF8">
    <property type="entry name" value="ABC-TYPE SUGAR TRANSPORT SYSTEM PERIPLASMIC COMPONENT-LIKE PROTEIN"/>
    <property type="match status" value="1"/>
</dbReference>
<feature type="domain" description="Periplasmic binding protein" evidence="3">
    <location>
        <begin position="39"/>
        <end position="295"/>
    </location>
</feature>
<dbReference type="OrthoDB" id="9781890at2"/>
<dbReference type="CDD" id="cd06302">
    <property type="entry name" value="PBP1_LsrB_Quorum_Sensing-like"/>
    <property type="match status" value="1"/>
</dbReference>
<dbReference type="InterPro" id="IPR025997">
    <property type="entry name" value="SBP_2_dom"/>
</dbReference>
<feature type="chain" id="PRO_5038721274" evidence="2">
    <location>
        <begin position="21"/>
        <end position="337"/>
    </location>
</feature>